<keyword evidence="1" id="KW-0328">Glycosyltransferase</keyword>
<evidence type="ECO:0000313" key="3">
    <source>
        <dbReference type="EMBL" id="KAJ1094329.1"/>
    </source>
</evidence>
<sequence>MQVPRGGLAPVSRQTLDSACFLRKQPLVIKGLSPILIQSRISSPEMLLGSGGTSAGWDGSCFGAADWCRCIFMFCFRLWYKNLTHCEDVVKACVLAFRVLPLRWLFTQCFVPDTGTGIPFGAVFGGTDINEDTKNEEKSRVMGAVLEEARFAVAFTCQMKEAAERQWPHCRSKIYIQPQGILTSPSPAFSYEDFLRTTEIPQRLEAVRLFVLVCGLRRVKDPLYLVDAFSEWHRREPRVYMVIIGPTVDALFTSEVEAKLSRAGGVQLLREMPQQDLQAVMKCCFAVVNSSISEGMSASILEAMDLGVPVLARNIPGNAAIISHQDTGLLFSDPQVSQCPPK</sequence>
<dbReference type="InterPro" id="IPR052622">
    <property type="entry name" value="Glycosyltransferase_G1"/>
</dbReference>
<dbReference type="Proteomes" id="UP001066276">
    <property type="component" value="Chromosome 11"/>
</dbReference>
<dbReference type="EMBL" id="JANPWB010000015">
    <property type="protein sequence ID" value="KAJ1094329.1"/>
    <property type="molecule type" value="Genomic_DNA"/>
</dbReference>
<evidence type="ECO:0000256" key="1">
    <source>
        <dbReference type="ARBA" id="ARBA00022676"/>
    </source>
</evidence>
<dbReference type="SUPFAM" id="SSF53756">
    <property type="entry name" value="UDP-Glycosyltransferase/glycogen phosphorylase"/>
    <property type="match status" value="1"/>
</dbReference>
<organism evidence="3 4">
    <name type="scientific">Pleurodeles waltl</name>
    <name type="common">Iberian ribbed newt</name>
    <dbReference type="NCBI Taxonomy" id="8319"/>
    <lineage>
        <taxon>Eukaryota</taxon>
        <taxon>Metazoa</taxon>
        <taxon>Chordata</taxon>
        <taxon>Craniata</taxon>
        <taxon>Vertebrata</taxon>
        <taxon>Euteleostomi</taxon>
        <taxon>Amphibia</taxon>
        <taxon>Batrachia</taxon>
        <taxon>Caudata</taxon>
        <taxon>Salamandroidea</taxon>
        <taxon>Salamandridae</taxon>
        <taxon>Pleurodelinae</taxon>
        <taxon>Pleurodeles</taxon>
    </lineage>
</organism>
<dbReference type="PANTHER" id="PTHR46660:SF2">
    <property type="entry name" value="GLYCOSYLTRANSFERASE 1 DOMAIN-CONTAINING PROTEIN 1"/>
    <property type="match status" value="1"/>
</dbReference>
<evidence type="ECO:0000313" key="4">
    <source>
        <dbReference type="Proteomes" id="UP001066276"/>
    </source>
</evidence>
<feature type="domain" description="Glycosyl transferase family 1" evidence="2">
    <location>
        <begin position="208"/>
        <end position="336"/>
    </location>
</feature>
<dbReference type="AlphaFoldDB" id="A0AAV7LTQ0"/>
<comment type="caution">
    <text evidence="3">The sequence shown here is derived from an EMBL/GenBank/DDBJ whole genome shotgun (WGS) entry which is preliminary data.</text>
</comment>
<name>A0AAV7LTQ0_PLEWA</name>
<evidence type="ECO:0000259" key="2">
    <source>
        <dbReference type="Pfam" id="PF00534"/>
    </source>
</evidence>
<proteinExistence type="predicted"/>
<accession>A0AAV7LTQ0</accession>
<keyword evidence="1" id="KW-0808">Transferase</keyword>
<reference evidence="3" key="1">
    <citation type="journal article" date="2022" name="bioRxiv">
        <title>Sequencing and chromosome-scale assembly of the giantPleurodeles waltlgenome.</title>
        <authorList>
            <person name="Brown T."/>
            <person name="Elewa A."/>
            <person name="Iarovenko S."/>
            <person name="Subramanian E."/>
            <person name="Araus A.J."/>
            <person name="Petzold A."/>
            <person name="Susuki M."/>
            <person name="Suzuki K.-i.T."/>
            <person name="Hayashi T."/>
            <person name="Toyoda A."/>
            <person name="Oliveira C."/>
            <person name="Osipova E."/>
            <person name="Leigh N.D."/>
            <person name="Simon A."/>
            <person name="Yun M.H."/>
        </authorList>
    </citation>
    <scope>NUCLEOTIDE SEQUENCE</scope>
    <source>
        <strain evidence="3">20211129_DDA</strain>
        <tissue evidence="3">Liver</tissue>
    </source>
</reference>
<dbReference type="CDD" id="cd03801">
    <property type="entry name" value="GT4_PimA-like"/>
    <property type="match status" value="1"/>
</dbReference>
<keyword evidence="4" id="KW-1185">Reference proteome</keyword>
<dbReference type="InterPro" id="IPR001296">
    <property type="entry name" value="Glyco_trans_1"/>
</dbReference>
<protein>
    <recommendedName>
        <fullName evidence="2">Glycosyl transferase family 1 domain-containing protein</fullName>
    </recommendedName>
</protein>
<dbReference type="Pfam" id="PF00534">
    <property type="entry name" value="Glycos_transf_1"/>
    <property type="match status" value="1"/>
</dbReference>
<dbReference type="Gene3D" id="3.40.50.2000">
    <property type="entry name" value="Glycogen Phosphorylase B"/>
    <property type="match status" value="1"/>
</dbReference>
<gene>
    <name evidence="3" type="ORF">NDU88_007407</name>
</gene>
<dbReference type="GO" id="GO:0016757">
    <property type="term" value="F:glycosyltransferase activity"/>
    <property type="evidence" value="ECO:0007669"/>
    <property type="project" value="UniProtKB-KW"/>
</dbReference>
<dbReference type="PANTHER" id="PTHR46660">
    <property type="match status" value="1"/>
</dbReference>